<keyword evidence="3" id="KW-1185">Reference proteome</keyword>
<feature type="region of interest" description="Disordered" evidence="1">
    <location>
        <begin position="27"/>
        <end position="57"/>
    </location>
</feature>
<dbReference type="EMBL" id="JBBPBK010000014">
    <property type="protein sequence ID" value="KAK9271291.1"/>
    <property type="molecule type" value="Genomic_DNA"/>
</dbReference>
<evidence type="ECO:0000256" key="1">
    <source>
        <dbReference type="SAM" id="MobiDB-lite"/>
    </source>
</evidence>
<accession>A0AAP0R938</accession>
<feature type="compositionally biased region" description="Acidic residues" evidence="1">
    <location>
        <begin position="39"/>
        <end position="50"/>
    </location>
</feature>
<dbReference type="AlphaFoldDB" id="A0AAP0R938"/>
<proteinExistence type="predicted"/>
<dbReference type="Pfam" id="PF04720">
    <property type="entry name" value="PDDEXK_6"/>
    <property type="match status" value="1"/>
</dbReference>
<evidence type="ECO:0000313" key="3">
    <source>
        <dbReference type="Proteomes" id="UP001415857"/>
    </source>
</evidence>
<dbReference type="PANTHER" id="PTHR31579:SF49">
    <property type="entry name" value="DUF506 FAMILY PROTEIN"/>
    <property type="match status" value="1"/>
</dbReference>
<dbReference type="Proteomes" id="UP001415857">
    <property type="component" value="Unassembled WGS sequence"/>
</dbReference>
<dbReference type="InterPro" id="IPR006502">
    <property type="entry name" value="PDDEXK-like"/>
</dbReference>
<reference evidence="2 3" key="1">
    <citation type="journal article" date="2024" name="Plant J.">
        <title>Genome sequences and population genomics reveal climatic adaptation and genomic divergence between two closely related sweetgum species.</title>
        <authorList>
            <person name="Xu W.Q."/>
            <person name="Ren C.Q."/>
            <person name="Zhang X.Y."/>
            <person name="Comes H.P."/>
            <person name="Liu X.H."/>
            <person name="Li Y.G."/>
            <person name="Kettle C.J."/>
            <person name="Jalonen R."/>
            <person name="Gaisberger H."/>
            <person name="Ma Y.Z."/>
            <person name="Qiu Y.X."/>
        </authorList>
    </citation>
    <scope>NUCLEOTIDE SEQUENCE [LARGE SCALE GENOMIC DNA]</scope>
    <source>
        <strain evidence="2">Hangzhou</strain>
    </source>
</reference>
<evidence type="ECO:0000313" key="2">
    <source>
        <dbReference type="EMBL" id="KAK9271291.1"/>
    </source>
</evidence>
<comment type="caution">
    <text evidence="2">The sequence shown here is derived from an EMBL/GenBank/DDBJ whole genome shotgun (WGS) entry which is preliminary data.</text>
</comment>
<dbReference type="PANTHER" id="PTHR31579">
    <property type="entry name" value="OS03G0796600 PROTEIN"/>
    <property type="match status" value="1"/>
</dbReference>
<sequence>MGNLVEEKALGDGQWLDGLHVFFGEDSDESDGSFARDWAEEDHEELDASESQDPTERTKYWESQEALLQEILERYSLTGSKLRQEVSRVIEMARERDLCHCPKPSSNTCAYCLRRRVVKFLCDQGFHATLCTSKWNNTHKFPGGTHEYIEVIASTQGRKKQIPFVVEIEFRDEFEMAKACEEYQRLINQLPETYIGKADYLNAMVRIVCSAAKRSAKDKKIHMGPWRKTSFMQMKWSGSYVKPSSLDDQPSTRQVQHVPMVTSFFHLSAGTAVAVT</sequence>
<name>A0AAP0R938_LIQFO</name>
<dbReference type="NCBIfam" id="TIGR01615">
    <property type="entry name" value="A_thal_3542"/>
    <property type="match status" value="1"/>
</dbReference>
<gene>
    <name evidence="2" type="ORF">L1049_026881</name>
</gene>
<protein>
    <submittedName>
        <fullName evidence="2">Uncharacterized protein</fullName>
    </submittedName>
</protein>
<organism evidence="2 3">
    <name type="scientific">Liquidambar formosana</name>
    <name type="common">Formosan gum</name>
    <dbReference type="NCBI Taxonomy" id="63359"/>
    <lineage>
        <taxon>Eukaryota</taxon>
        <taxon>Viridiplantae</taxon>
        <taxon>Streptophyta</taxon>
        <taxon>Embryophyta</taxon>
        <taxon>Tracheophyta</taxon>
        <taxon>Spermatophyta</taxon>
        <taxon>Magnoliopsida</taxon>
        <taxon>eudicotyledons</taxon>
        <taxon>Gunneridae</taxon>
        <taxon>Pentapetalae</taxon>
        <taxon>Saxifragales</taxon>
        <taxon>Altingiaceae</taxon>
        <taxon>Liquidambar</taxon>
    </lineage>
</organism>